<keyword evidence="2" id="KW-1185">Reference proteome</keyword>
<dbReference type="EMBL" id="LNDJ01000101">
    <property type="protein sequence ID" value="KRU21664.1"/>
    <property type="molecule type" value="Genomic_DNA"/>
</dbReference>
<dbReference type="AlphaFoldDB" id="A0A0T6DNW3"/>
<protein>
    <submittedName>
        <fullName evidence="1">Uncharacterized protein</fullName>
    </submittedName>
</protein>
<evidence type="ECO:0000313" key="2">
    <source>
        <dbReference type="Proteomes" id="UP000051202"/>
    </source>
</evidence>
<gene>
    <name evidence="1" type="ORF">AS194_11480</name>
</gene>
<reference evidence="1 2" key="1">
    <citation type="submission" date="2015-11" db="EMBL/GenBank/DDBJ databases">
        <title>Permanent draft genome of Psychrobacter piscatorii LQ58.</title>
        <authorList>
            <person name="Zhou M."/>
            <person name="Dong B."/>
            <person name="Liu Q."/>
        </authorList>
    </citation>
    <scope>NUCLEOTIDE SEQUENCE [LARGE SCALE GENOMIC DNA]</scope>
    <source>
        <strain evidence="1 2">LQ58</strain>
    </source>
</reference>
<proteinExistence type="predicted"/>
<sequence>MFSLQPSFDAISDKFIDENSEVVSALAAIHPSLTTQLVYEVILAANEKTQHVGSSFPANAPLAMWQFHITGFLREKLCALGWTKVDGKGGVAYVISPCKEHAIRVFAGNKYVGLRDGNVSNRSIKGNTLKDDIYPLLNSDKGTTIWTLLHYRFGELMRLELSQPKSFAKGKINDWGTRIKIPDVKFNIPTTPRMKEKVEVGVVPVKRKKKA</sequence>
<comment type="caution">
    <text evidence="1">The sequence shown here is derived from an EMBL/GenBank/DDBJ whole genome shotgun (WGS) entry which is preliminary data.</text>
</comment>
<name>A0A0T6DNW3_9GAMM</name>
<accession>A0A0T6DNW3</accession>
<dbReference type="RefSeq" id="WP_025643763.1">
    <property type="nucleotide sequence ID" value="NZ_LNDJ01000101.1"/>
</dbReference>
<organism evidence="1 2">
    <name type="scientific">Psychrobacter piscatorii</name>
    <dbReference type="NCBI Taxonomy" id="554343"/>
    <lineage>
        <taxon>Bacteria</taxon>
        <taxon>Pseudomonadati</taxon>
        <taxon>Pseudomonadota</taxon>
        <taxon>Gammaproteobacteria</taxon>
        <taxon>Moraxellales</taxon>
        <taxon>Moraxellaceae</taxon>
        <taxon>Psychrobacter</taxon>
    </lineage>
</organism>
<evidence type="ECO:0000313" key="1">
    <source>
        <dbReference type="EMBL" id="KRU21664.1"/>
    </source>
</evidence>
<dbReference type="Proteomes" id="UP000051202">
    <property type="component" value="Unassembled WGS sequence"/>
</dbReference>